<dbReference type="Pfam" id="PF01926">
    <property type="entry name" value="MMR_HSR1"/>
    <property type="match status" value="1"/>
</dbReference>
<keyword evidence="4" id="KW-0067">ATP-binding</keyword>
<evidence type="ECO:0000256" key="2">
    <source>
        <dbReference type="ARBA" id="ARBA00022723"/>
    </source>
</evidence>
<dbReference type="InterPro" id="IPR031167">
    <property type="entry name" value="G_OBG"/>
</dbReference>
<evidence type="ECO:0000313" key="8">
    <source>
        <dbReference type="Proteomes" id="UP000233417"/>
    </source>
</evidence>
<dbReference type="EMBL" id="PHAO01000001">
    <property type="protein sequence ID" value="PKN03029.1"/>
    <property type="molecule type" value="Genomic_DNA"/>
</dbReference>
<keyword evidence="5" id="KW-0460">Magnesium</keyword>
<dbReference type="InterPro" id="IPR012676">
    <property type="entry name" value="TGS-like"/>
</dbReference>
<reference evidence="7 8" key="1">
    <citation type="journal article" date="2017" name="ISME J.">
        <title>Potential for microbial H2 and metal transformations associated with novel bacteria and archaea in deep terrestrial subsurface sediments.</title>
        <authorList>
            <person name="Hernsdorf A.W."/>
            <person name="Amano Y."/>
            <person name="Miyakawa K."/>
            <person name="Ise K."/>
            <person name="Suzuki Y."/>
            <person name="Anantharaman K."/>
            <person name="Probst A."/>
            <person name="Burstein D."/>
            <person name="Thomas B.C."/>
            <person name="Banfield J.F."/>
        </authorList>
    </citation>
    <scope>NUCLEOTIDE SEQUENCE [LARGE SCALE GENOMIC DNA]</scope>
    <source>
        <strain evidence="7">HGW-Dojkabacteria-1</strain>
    </source>
</reference>
<dbReference type="InterPro" id="IPR006073">
    <property type="entry name" value="GTP-bd"/>
</dbReference>
<comment type="caution">
    <text evidence="7">The sequence shown here is derived from an EMBL/GenBank/DDBJ whole genome shotgun (WGS) entry which is preliminary data.</text>
</comment>
<dbReference type="Proteomes" id="UP000233417">
    <property type="component" value="Unassembled WGS sequence"/>
</dbReference>
<evidence type="ECO:0000256" key="5">
    <source>
        <dbReference type="ARBA" id="ARBA00022842"/>
    </source>
</evidence>
<dbReference type="Gene3D" id="3.10.20.30">
    <property type="match status" value="1"/>
</dbReference>
<dbReference type="InterPro" id="IPR012675">
    <property type="entry name" value="Beta-grasp_dom_sf"/>
</dbReference>
<proteinExistence type="predicted"/>
<organism evidence="7 8">
    <name type="scientific">Candidatus Dojkabacteria bacterium HGW-Dojkabacteria-1</name>
    <dbReference type="NCBI Taxonomy" id="2013761"/>
    <lineage>
        <taxon>Bacteria</taxon>
        <taxon>Candidatus Dojkabacteria</taxon>
    </lineage>
</organism>
<evidence type="ECO:0000256" key="4">
    <source>
        <dbReference type="ARBA" id="ARBA00022840"/>
    </source>
</evidence>
<accession>A0A2N2F4B9</accession>
<keyword evidence="3" id="KW-0547">Nucleotide-binding</keyword>
<dbReference type="CDD" id="cd01900">
    <property type="entry name" value="YchF"/>
    <property type="match status" value="1"/>
</dbReference>
<dbReference type="InterPro" id="IPR004396">
    <property type="entry name" value="ATPase_YchF/OLA1"/>
</dbReference>
<dbReference type="AlphaFoldDB" id="A0A2N2F4B9"/>
<name>A0A2N2F4B9_9BACT</name>
<dbReference type="PANTHER" id="PTHR23305:SF18">
    <property type="entry name" value="OBG-TYPE G DOMAIN-CONTAINING PROTEIN"/>
    <property type="match status" value="1"/>
</dbReference>
<dbReference type="SUPFAM" id="SSF81271">
    <property type="entry name" value="TGS-like"/>
    <property type="match status" value="1"/>
</dbReference>
<dbReference type="InterPro" id="IPR013029">
    <property type="entry name" value="YchF_C"/>
</dbReference>
<dbReference type="GO" id="GO:0005524">
    <property type="term" value="F:ATP binding"/>
    <property type="evidence" value="ECO:0007669"/>
    <property type="project" value="UniProtKB-KW"/>
</dbReference>
<dbReference type="PIRSF" id="PIRSF006641">
    <property type="entry name" value="CHP00092"/>
    <property type="match status" value="1"/>
</dbReference>
<dbReference type="GO" id="GO:0005737">
    <property type="term" value="C:cytoplasm"/>
    <property type="evidence" value="ECO:0007669"/>
    <property type="project" value="TreeGrafter"/>
</dbReference>
<dbReference type="SUPFAM" id="SSF52540">
    <property type="entry name" value="P-loop containing nucleoside triphosphate hydrolases"/>
    <property type="match status" value="1"/>
</dbReference>
<dbReference type="FunFam" id="1.10.150.300:FF:000001">
    <property type="entry name" value="Ribosome-binding ATPase YchF"/>
    <property type="match status" value="1"/>
</dbReference>
<dbReference type="GO" id="GO:0046872">
    <property type="term" value="F:metal ion binding"/>
    <property type="evidence" value="ECO:0007669"/>
    <property type="project" value="UniProtKB-KW"/>
</dbReference>
<dbReference type="PRINTS" id="PR00326">
    <property type="entry name" value="GTP1OBG"/>
</dbReference>
<feature type="domain" description="OBG-type G" evidence="6">
    <location>
        <begin position="10"/>
        <end position="374"/>
    </location>
</feature>
<evidence type="ECO:0000256" key="1">
    <source>
        <dbReference type="ARBA" id="ARBA00001946"/>
    </source>
</evidence>
<keyword evidence="2" id="KW-0479">Metal-binding</keyword>
<dbReference type="Pfam" id="PF06071">
    <property type="entry name" value="YchF-GTPase_C"/>
    <property type="match status" value="1"/>
</dbReference>
<evidence type="ECO:0000259" key="6">
    <source>
        <dbReference type="PROSITE" id="PS51710"/>
    </source>
</evidence>
<dbReference type="GO" id="GO:0005525">
    <property type="term" value="F:GTP binding"/>
    <property type="evidence" value="ECO:0007669"/>
    <property type="project" value="InterPro"/>
</dbReference>
<comment type="cofactor">
    <cofactor evidence="1">
        <name>Mg(2+)</name>
        <dbReference type="ChEBI" id="CHEBI:18420"/>
    </cofactor>
</comment>
<evidence type="ECO:0000256" key="3">
    <source>
        <dbReference type="ARBA" id="ARBA00022741"/>
    </source>
</evidence>
<evidence type="ECO:0000313" key="7">
    <source>
        <dbReference type="EMBL" id="PKN03029.1"/>
    </source>
</evidence>
<dbReference type="InterPro" id="IPR041706">
    <property type="entry name" value="YchF_N"/>
</dbReference>
<sequence length="374" mass="41837">MSEVTRSHTLSLGIVGLPNAGKSSLFNALTKKSVPAENFPFCTIDKNIGVVEIPDERLRKLSEFFNAEKVVPSVMTFVDIAGLVKGASKGEGLGNQFLAHIKEVDVIVYVLRAFTSNEIVHVYNRVNPVEDFEIVQAELIFKDLEAVEKKLASVIRNSKSGITSESQLQRSVLEKLKQGLNEGIPVIDMIFNDEEKEFVKELWLLTAKQRLFLLNCKEGLDEEKIGEWESKLMEISKDVKKEYIVRVDVKLLSDLAGMSDDELNEYVELLGSKPITVEDVIMYAYKRLKLLTFYTGSKKECNAWTIESGANVKSAAGVIHTDLSKNFITADVVNVEEMINVGGWNRAKEEGLVKNHGKEYIVRDGDYIVILANA</sequence>
<dbReference type="PANTHER" id="PTHR23305">
    <property type="entry name" value="OBG GTPASE FAMILY"/>
    <property type="match status" value="1"/>
</dbReference>
<gene>
    <name evidence="7" type="ORF">CVU76_03320</name>
</gene>
<dbReference type="GO" id="GO:0016887">
    <property type="term" value="F:ATP hydrolysis activity"/>
    <property type="evidence" value="ECO:0007669"/>
    <property type="project" value="InterPro"/>
</dbReference>
<dbReference type="Gene3D" id="1.10.150.300">
    <property type="entry name" value="TGS-like domain"/>
    <property type="match status" value="1"/>
</dbReference>
<dbReference type="Gene3D" id="3.40.50.300">
    <property type="entry name" value="P-loop containing nucleotide triphosphate hydrolases"/>
    <property type="match status" value="1"/>
</dbReference>
<dbReference type="InterPro" id="IPR023192">
    <property type="entry name" value="TGS-like_dom_sf"/>
</dbReference>
<dbReference type="FunFam" id="3.10.20.30:FF:000029">
    <property type="entry name" value="Obg-like ATPase 1"/>
    <property type="match status" value="1"/>
</dbReference>
<protein>
    <submittedName>
        <fullName evidence="7">Redox-regulated ATPase YchF</fullName>
    </submittedName>
</protein>
<dbReference type="InterPro" id="IPR027417">
    <property type="entry name" value="P-loop_NTPase"/>
</dbReference>
<dbReference type="PROSITE" id="PS51710">
    <property type="entry name" value="G_OBG"/>
    <property type="match status" value="1"/>
</dbReference>
<dbReference type="NCBIfam" id="TIGR00092">
    <property type="entry name" value="redox-regulated ATPase YchF"/>
    <property type="match status" value="1"/>
</dbReference>